<feature type="domain" description="HDOD" evidence="1">
    <location>
        <begin position="13"/>
        <end position="205"/>
    </location>
</feature>
<dbReference type="Gene3D" id="1.10.3210.10">
    <property type="entry name" value="Hypothetical protein af1432"/>
    <property type="match status" value="1"/>
</dbReference>
<dbReference type="InterPro" id="IPR052340">
    <property type="entry name" value="RNase_Y/CdgJ"/>
</dbReference>
<dbReference type="STRING" id="32040.SAMN04489710_11090"/>
<name>A0A1I1WMI3_9BURK</name>
<sequence>MELNALLEIPVALPSHPRAVALLMAELAHVEPSLRRLTQIFCTDPALAARLLELANTPAFQAARAICGVPEALALVGVPQLQTLVGSAALGTTSRSVPGVNLQQFWRYSLHTAKMARSLAGIVRHNPLAAYTAGLLHGLGELLIHLGHPERLVSIDSLVGLFDPRRAALEQRLLGYGFGEVSAAMARRWQLPQVVVDALQYQHAPFDNSVYEPLAGVLHLAAWRAWAREAGWGDKELAVSFPAEVGLPLGLDIDMVLQQDSIDWTAHADASAYMV</sequence>
<dbReference type="AlphaFoldDB" id="A0A1I1WMI3"/>
<dbReference type="PANTHER" id="PTHR33525">
    <property type="match status" value="1"/>
</dbReference>
<gene>
    <name evidence="2" type="ORF">SAMN04489710_11090</name>
</gene>
<accession>A0A1I1WMI3</accession>
<dbReference type="RefSeq" id="WP_092953933.1">
    <property type="nucleotide sequence ID" value="NZ_FOMQ01000010.1"/>
</dbReference>
<dbReference type="PROSITE" id="PS51833">
    <property type="entry name" value="HDOD"/>
    <property type="match status" value="1"/>
</dbReference>
<evidence type="ECO:0000313" key="3">
    <source>
        <dbReference type="Proteomes" id="UP000199517"/>
    </source>
</evidence>
<reference evidence="3" key="1">
    <citation type="submission" date="2016-10" db="EMBL/GenBank/DDBJ databases">
        <authorList>
            <person name="Varghese N."/>
            <person name="Submissions S."/>
        </authorList>
    </citation>
    <scope>NUCLEOTIDE SEQUENCE [LARGE SCALE GENOMIC DNA]</scope>
    <source>
        <strain evidence="3">DSM 7481</strain>
    </source>
</reference>
<dbReference type="Proteomes" id="UP000199517">
    <property type="component" value="Unassembled WGS sequence"/>
</dbReference>
<keyword evidence="3" id="KW-1185">Reference proteome</keyword>
<dbReference type="InterPro" id="IPR013976">
    <property type="entry name" value="HDOD"/>
</dbReference>
<evidence type="ECO:0000259" key="1">
    <source>
        <dbReference type="PROSITE" id="PS51833"/>
    </source>
</evidence>
<protein>
    <submittedName>
        <fullName evidence="2">HD-like signal output (HDOD) domain, no enzymatic activity</fullName>
    </submittedName>
</protein>
<dbReference type="EMBL" id="FOMQ01000010">
    <property type="protein sequence ID" value="SFD96385.1"/>
    <property type="molecule type" value="Genomic_DNA"/>
</dbReference>
<dbReference type="SUPFAM" id="SSF109604">
    <property type="entry name" value="HD-domain/PDEase-like"/>
    <property type="match status" value="1"/>
</dbReference>
<proteinExistence type="predicted"/>
<dbReference type="OrthoDB" id="9770715at2"/>
<dbReference type="PANTHER" id="PTHR33525:SF6">
    <property type="entry name" value="HDOD DOMAIN-CONTAINING PROTEIN"/>
    <property type="match status" value="1"/>
</dbReference>
<evidence type="ECO:0000313" key="2">
    <source>
        <dbReference type="EMBL" id="SFD96385.1"/>
    </source>
</evidence>
<dbReference type="Pfam" id="PF08668">
    <property type="entry name" value="HDOD"/>
    <property type="match status" value="1"/>
</dbReference>
<organism evidence="2 3">
    <name type="scientific">Paracidovorax konjaci</name>
    <dbReference type="NCBI Taxonomy" id="32040"/>
    <lineage>
        <taxon>Bacteria</taxon>
        <taxon>Pseudomonadati</taxon>
        <taxon>Pseudomonadota</taxon>
        <taxon>Betaproteobacteria</taxon>
        <taxon>Burkholderiales</taxon>
        <taxon>Comamonadaceae</taxon>
        <taxon>Paracidovorax</taxon>
    </lineage>
</organism>